<dbReference type="GO" id="GO:0043211">
    <property type="term" value="F:ABC-type carbohydrate transporter activity"/>
    <property type="evidence" value="ECO:0007669"/>
    <property type="project" value="UniProtKB-UniRule"/>
</dbReference>
<evidence type="ECO:0000256" key="5">
    <source>
        <dbReference type="ARBA" id="ARBA00022597"/>
    </source>
</evidence>
<dbReference type="InterPro" id="IPR003593">
    <property type="entry name" value="AAA+_ATPase"/>
</dbReference>
<dbReference type="PROSITE" id="PS50893">
    <property type="entry name" value="ABC_TRANSPORTER_2"/>
    <property type="match status" value="2"/>
</dbReference>
<keyword evidence="3 11" id="KW-0813">Transport</keyword>
<evidence type="ECO:0000256" key="6">
    <source>
        <dbReference type="ARBA" id="ARBA00022737"/>
    </source>
</evidence>
<keyword evidence="7 11" id="KW-0547">Nucleotide-binding</keyword>
<evidence type="ECO:0000313" key="14">
    <source>
        <dbReference type="Proteomes" id="UP000095413"/>
    </source>
</evidence>
<evidence type="ECO:0000256" key="4">
    <source>
        <dbReference type="ARBA" id="ARBA00022475"/>
    </source>
</evidence>
<dbReference type="PANTHER" id="PTHR43790">
    <property type="entry name" value="CARBOHYDRATE TRANSPORT ATP-BINDING PROTEIN MG119-RELATED"/>
    <property type="match status" value="1"/>
</dbReference>
<comment type="similarity">
    <text evidence="11">Belongs to the ABC transporter superfamily.</text>
</comment>
<accession>A0A174KW11</accession>
<comment type="subcellular location">
    <subcellularLocation>
        <location evidence="2">Cell inner membrane</location>
    </subcellularLocation>
    <subcellularLocation>
        <location evidence="1 11">Cell membrane</location>
        <topology evidence="1 11">Peripheral membrane protein</topology>
    </subcellularLocation>
</comment>
<dbReference type="GO" id="GO:0015749">
    <property type="term" value="P:monosaccharide transmembrane transport"/>
    <property type="evidence" value="ECO:0007669"/>
    <property type="project" value="UniProtKB-ARBA"/>
</dbReference>
<evidence type="ECO:0000256" key="2">
    <source>
        <dbReference type="ARBA" id="ARBA00004533"/>
    </source>
</evidence>
<keyword evidence="8 11" id="KW-0067">ATP-binding</keyword>
<name>A0A174KW11_9FIRM</name>
<dbReference type="RefSeq" id="WP_055055339.1">
    <property type="nucleotide sequence ID" value="NZ_CZBA01000002.1"/>
</dbReference>
<evidence type="ECO:0000256" key="1">
    <source>
        <dbReference type="ARBA" id="ARBA00004202"/>
    </source>
</evidence>
<protein>
    <recommendedName>
        <fullName evidence="11">Ribose/galactose/methyl galactoside import ATP-binding protein</fullName>
        <ecNumber evidence="11">7.5.2.11</ecNumber>
    </recommendedName>
</protein>
<keyword evidence="5 11" id="KW-0762">Sugar transport</keyword>
<dbReference type="GO" id="GO:0005524">
    <property type="term" value="F:ATP binding"/>
    <property type="evidence" value="ECO:0007669"/>
    <property type="project" value="UniProtKB-UniRule"/>
</dbReference>
<dbReference type="Proteomes" id="UP000095413">
    <property type="component" value="Unassembled WGS sequence"/>
</dbReference>
<dbReference type="OrthoDB" id="9771863at2"/>
<dbReference type="PANTHER" id="PTHR43790:SF7">
    <property type="entry name" value="GALACTOSE_METHYL GALACTOSIDE IMPORT ATP-BINDING PROTEIN MGLA"/>
    <property type="match status" value="1"/>
</dbReference>
<keyword evidence="4 11" id="KW-1003">Cell membrane</keyword>
<dbReference type="InterPro" id="IPR003439">
    <property type="entry name" value="ABC_transporter-like_ATP-bd"/>
</dbReference>
<evidence type="ECO:0000256" key="9">
    <source>
        <dbReference type="ARBA" id="ARBA00022967"/>
    </source>
</evidence>
<keyword evidence="9 11" id="KW-1278">Translocase</keyword>
<gene>
    <name evidence="13" type="primary">mglA_2</name>
    <name evidence="13" type="ORF">ERS852533_00443</name>
</gene>
<reference evidence="13 14" key="1">
    <citation type="submission" date="2015-09" db="EMBL/GenBank/DDBJ databases">
        <authorList>
            <consortium name="Pathogen Informatics"/>
        </authorList>
    </citation>
    <scope>NUCLEOTIDE SEQUENCE [LARGE SCALE GENOMIC DNA]</scope>
    <source>
        <strain evidence="13 14">2789STDY5834921</strain>
    </source>
</reference>
<feature type="domain" description="ABC transporter" evidence="12">
    <location>
        <begin position="8"/>
        <end position="243"/>
    </location>
</feature>
<keyword evidence="10 11" id="KW-0472">Membrane</keyword>
<evidence type="ECO:0000256" key="11">
    <source>
        <dbReference type="RuleBase" id="RU367029"/>
    </source>
</evidence>
<dbReference type="Pfam" id="PF00005">
    <property type="entry name" value="ABC_tran"/>
    <property type="match status" value="2"/>
</dbReference>
<dbReference type="FunFam" id="3.40.50.300:FF:000127">
    <property type="entry name" value="Ribose import ATP-binding protein RbsA"/>
    <property type="match status" value="1"/>
</dbReference>
<comment type="catalytic activity">
    <reaction evidence="11">
        <text>D-galactose(out) + ATP + H2O = D-galactose(in) + ADP + phosphate + H(+)</text>
        <dbReference type="Rhea" id="RHEA:60156"/>
        <dbReference type="ChEBI" id="CHEBI:4139"/>
        <dbReference type="ChEBI" id="CHEBI:15377"/>
        <dbReference type="ChEBI" id="CHEBI:15378"/>
        <dbReference type="ChEBI" id="CHEBI:30616"/>
        <dbReference type="ChEBI" id="CHEBI:43474"/>
        <dbReference type="ChEBI" id="CHEBI:456216"/>
        <dbReference type="EC" id="7.5.2.11"/>
    </reaction>
</comment>
<organism evidence="13 14">
    <name type="scientific">Blautia obeum</name>
    <dbReference type="NCBI Taxonomy" id="40520"/>
    <lineage>
        <taxon>Bacteria</taxon>
        <taxon>Bacillati</taxon>
        <taxon>Bacillota</taxon>
        <taxon>Clostridia</taxon>
        <taxon>Lachnospirales</taxon>
        <taxon>Lachnospiraceae</taxon>
        <taxon>Blautia</taxon>
    </lineage>
</organism>
<dbReference type="Gene3D" id="3.40.50.300">
    <property type="entry name" value="P-loop containing nucleotide triphosphate hydrolases"/>
    <property type="match status" value="2"/>
</dbReference>
<dbReference type="InterPro" id="IPR017871">
    <property type="entry name" value="ABC_transporter-like_CS"/>
</dbReference>
<evidence type="ECO:0000259" key="12">
    <source>
        <dbReference type="PROSITE" id="PS50893"/>
    </source>
</evidence>
<evidence type="ECO:0000256" key="7">
    <source>
        <dbReference type="ARBA" id="ARBA00022741"/>
    </source>
</evidence>
<keyword evidence="6" id="KW-0677">Repeat</keyword>
<feature type="domain" description="ABC transporter" evidence="12">
    <location>
        <begin position="254"/>
        <end position="497"/>
    </location>
</feature>
<evidence type="ECO:0000256" key="8">
    <source>
        <dbReference type="ARBA" id="ARBA00022840"/>
    </source>
</evidence>
<dbReference type="EC" id="7.5.2.11" evidence="11"/>
<evidence type="ECO:0000256" key="10">
    <source>
        <dbReference type="ARBA" id="ARBA00023136"/>
    </source>
</evidence>
<dbReference type="CDD" id="cd03215">
    <property type="entry name" value="ABC_Carb_Monos_II"/>
    <property type="match status" value="1"/>
</dbReference>
<sequence>MSNTQTVLELQHISKSFPGVKALDDVNFALKKGTVHVLCGENGAGKSTLMKIIDGIYQADEGDLFLNGNRVEIKSPIQAKANGIAMIFQELSYVPDMTLEENLCLGNWPKKNGTIDWKSVRKKTKDLLAQEGLPYAPDVKLRSLSVSDIQMIEILKAVHYDARIIIMDEPTSAITTKEVAVLFKKIAELKARGTSIIYISHKMEEIFQIADEITVFRDGKSVITKDVRDWTMDQVVECMVGRKIENQYPKETISIGDEILKVENLSQPGIFNDVNFNVHAGEIIGFAGLMGAGRTEIMRAVFGLDPYSSGTITVKGKQVAIKNVRQAIKNGIAMLTEDRRRTGIVPILSVKYNTTLASMNKIIYGGRLHPDVENKLSTDACKSMNVKTPNLDTKIANLSGGNQQKVILAKWLLCDPDILITDEPTRGIDVGAKREIYELMNTFAAKGKGIIMISSELPELIGICDRIYVVSEGRIAGMLSRSEFSQESIMQLAVSNMEHTEEVASK</sequence>
<comment type="function">
    <text evidence="11">Part of an ABC transporter complex involved in carbohydrate import. Could be involved in ribose, galactose and/or methyl galactoside import. Responsible for energy coupling to the transport system.</text>
</comment>
<dbReference type="AlphaFoldDB" id="A0A174KW11"/>
<dbReference type="GO" id="GO:0005886">
    <property type="term" value="C:plasma membrane"/>
    <property type="evidence" value="ECO:0007669"/>
    <property type="project" value="UniProtKB-SubCell"/>
</dbReference>
<dbReference type="PROSITE" id="PS00211">
    <property type="entry name" value="ABC_TRANSPORTER_1"/>
    <property type="match status" value="1"/>
</dbReference>
<dbReference type="FunFam" id="3.40.50.300:FF:000126">
    <property type="entry name" value="Galactose/methyl galactoside import ATP-binding protein MglA"/>
    <property type="match status" value="1"/>
</dbReference>
<evidence type="ECO:0000313" key="13">
    <source>
        <dbReference type="EMBL" id="CUP14616.1"/>
    </source>
</evidence>
<proteinExistence type="inferred from homology"/>
<dbReference type="GO" id="GO:0016887">
    <property type="term" value="F:ATP hydrolysis activity"/>
    <property type="evidence" value="ECO:0007669"/>
    <property type="project" value="InterPro"/>
</dbReference>
<keyword evidence="13" id="KW-0378">Hydrolase</keyword>
<dbReference type="InterPro" id="IPR050107">
    <property type="entry name" value="ABC_carbohydrate_import_ATPase"/>
</dbReference>
<dbReference type="CDD" id="cd03216">
    <property type="entry name" value="ABC_Carb_Monos_I"/>
    <property type="match status" value="1"/>
</dbReference>
<dbReference type="SMART" id="SM00382">
    <property type="entry name" value="AAA"/>
    <property type="match status" value="2"/>
</dbReference>
<dbReference type="SUPFAM" id="SSF52540">
    <property type="entry name" value="P-loop containing nucleoside triphosphate hydrolases"/>
    <property type="match status" value="2"/>
</dbReference>
<evidence type="ECO:0000256" key="3">
    <source>
        <dbReference type="ARBA" id="ARBA00022448"/>
    </source>
</evidence>
<dbReference type="InterPro" id="IPR027417">
    <property type="entry name" value="P-loop_NTPase"/>
</dbReference>
<dbReference type="EMBL" id="CZBA01000002">
    <property type="protein sequence ID" value="CUP14616.1"/>
    <property type="molecule type" value="Genomic_DNA"/>
</dbReference>